<dbReference type="InterPro" id="IPR041679">
    <property type="entry name" value="DNA2/NAM7-like_C"/>
</dbReference>
<feature type="region of interest" description="Disordered" evidence="21">
    <location>
        <begin position="1"/>
        <end position="24"/>
    </location>
</feature>
<evidence type="ECO:0000256" key="3">
    <source>
        <dbReference type="ARBA" id="ARBA00007913"/>
    </source>
</evidence>
<keyword evidence="10" id="KW-0227">DNA damage</keyword>
<dbReference type="GO" id="GO:0017116">
    <property type="term" value="F:single-stranded DNA helicase activity"/>
    <property type="evidence" value="ECO:0007669"/>
    <property type="project" value="InterPro"/>
</dbReference>
<feature type="region of interest" description="Disordered" evidence="21">
    <location>
        <begin position="142"/>
        <end position="242"/>
    </location>
</feature>
<dbReference type="InterPro" id="IPR027417">
    <property type="entry name" value="P-loop_NTPase"/>
</dbReference>
<keyword evidence="19" id="KW-0511">Multifunctional enzyme</keyword>
<dbReference type="Proteomes" id="UP000031575">
    <property type="component" value="Unassembled WGS sequence"/>
</dbReference>
<dbReference type="EC" id="3.6.4.12" evidence="4"/>
<keyword evidence="16" id="KW-0238">DNA-binding</keyword>
<evidence type="ECO:0000313" key="26">
    <source>
        <dbReference type="EMBL" id="KIH90267.1"/>
    </source>
</evidence>
<reference evidence="26 27" key="1">
    <citation type="journal article" date="2014" name="BMC Genomics">
        <title>Comparative genomics of the major fungal agents of human and animal Sporotrichosis: Sporothrix schenckii and Sporothrix brasiliensis.</title>
        <authorList>
            <person name="Teixeira M.M."/>
            <person name="de Almeida L.G."/>
            <person name="Kubitschek-Barreira P."/>
            <person name="Alves F.L."/>
            <person name="Kioshima E.S."/>
            <person name="Abadio A.K."/>
            <person name="Fernandes L."/>
            <person name="Derengowski L.S."/>
            <person name="Ferreira K.S."/>
            <person name="Souza R.C."/>
            <person name="Ruiz J.C."/>
            <person name="de Andrade N.C."/>
            <person name="Paes H.C."/>
            <person name="Nicola A.M."/>
            <person name="Albuquerque P."/>
            <person name="Gerber A.L."/>
            <person name="Martins V.P."/>
            <person name="Peconick L.D."/>
            <person name="Neto A.V."/>
            <person name="Chaucanez C.B."/>
            <person name="Silva P.A."/>
            <person name="Cunha O.L."/>
            <person name="de Oliveira F.F."/>
            <person name="dos Santos T.C."/>
            <person name="Barros A.L."/>
            <person name="Soares M.A."/>
            <person name="de Oliveira L.M."/>
            <person name="Marini M.M."/>
            <person name="Villalobos-Duno H."/>
            <person name="Cunha M.M."/>
            <person name="de Hoog S."/>
            <person name="da Silveira J.F."/>
            <person name="Henrissat B."/>
            <person name="Nino-Vega G.A."/>
            <person name="Cisalpino P.S."/>
            <person name="Mora-Montes H.M."/>
            <person name="Almeida S.R."/>
            <person name="Stajich J.E."/>
            <person name="Lopes-Bezerra L.M."/>
            <person name="Vasconcelos A.T."/>
            <person name="Felipe M.S."/>
        </authorList>
    </citation>
    <scope>NUCLEOTIDE SEQUENCE [LARGE SCALE GENOMIC DNA]</scope>
    <source>
        <strain evidence="26 27">5110</strain>
    </source>
</reference>
<keyword evidence="7" id="KW-0540">Nuclease</keyword>
<proteinExistence type="inferred from homology"/>
<dbReference type="Pfam" id="PF01930">
    <property type="entry name" value="Cas_Cas4"/>
    <property type="match status" value="1"/>
</dbReference>
<dbReference type="InterPro" id="IPR011604">
    <property type="entry name" value="PDDEXK-like_dom_sf"/>
</dbReference>
<accession>A0A0C2IZ60</accession>
<feature type="domain" description="DUF83" evidence="22">
    <location>
        <begin position="976"/>
        <end position="1078"/>
    </location>
</feature>
<dbReference type="CDD" id="cd18808">
    <property type="entry name" value="SF1_C_Upf1"/>
    <property type="match status" value="1"/>
</dbReference>
<dbReference type="FunFam" id="3.90.320.10:FF:000001">
    <property type="entry name" value="DNA replication helicase Dna2"/>
    <property type="match status" value="1"/>
</dbReference>
<dbReference type="CDD" id="cd22318">
    <property type="entry name" value="DNA2_N-like"/>
    <property type="match status" value="1"/>
</dbReference>
<evidence type="ECO:0000259" key="23">
    <source>
        <dbReference type="Pfam" id="PF08696"/>
    </source>
</evidence>
<feature type="compositionally biased region" description="Basic residues" evidence="21">
    <location>
        <begin position="89"/>
        <end position="105"/>
    </location>
</feature>
<evidence type="ECO:0000256" key="7">
    <source>
        <dbReference type="ARBA" id="ARBA00022722"/>
    </source>
</evidence>
<keyword evidence="11" id="KW-0378">Hydrolase</keyword>
<feature type="domain" description="DNA2/NAM7 helicase helicase" evidence="24">
    <location>
        <begin position="1350"/>
        <end position="1437"/>
    </location>
</feature>
<keyword evidence="12 26" id="KW-0347">Helicase</keyword>
<dbReference type="InterPro" id="IPR047187">
    <property type="entry name" value="SF1_C_Upf1"/>
</dbReference>
<evidence type="ECO:0000256" key="1">
    <source>
        <dbReference type="ARBA" id="ARBA00001966"/>
    </source>
</evidence>
<evidence type="ECO:0000256" key="19">
    <source>
        <dbReference type="ARBA" id="ARBA00023268"/>
    </source>
</evidence>
<dbReference type="GO" id="GO:0051539">
    <property type="term" value="F:4 iron, 4 sulfur cluster binding"/>
    <property type="evidence" value="ECO:0007669"/>
    <property type="project" value="UniProtKB-KW"/>
</dbReference>
<evidence type="ECO:0000256" key="13">
    <source>
        <dbReference type="ARBA" id="ARBA00022840"/>
    </source>
</evidence>
<evidence type="ECO:0000256" key="2">
    <source>
        <dbReference type="ARBA" id="ARBA00004123"/>
    </source>
</evidence>
<dbReference type="GO" id="GO:0004518">
    <property type="term" value="F:nuclease activity"/>
    <property type="evidence" value="ECO:0007669"/>
    <property type="project" value="UniProtKB-KW"/>
</dbReference>
<dbReference type="HOGENOM" id="CLU_001666_2_1_1"/>
<dbReference type="InterPro" id="IPR041677">
    <property type="entry name" value="DNA2/NAM7_AAA_11"/>
</dbReference>
<evidence type="ECO:0000256" key="15">
    <source>
        <dbReference type="ARBA" id="ARBA00023014"/>
    </source>
</evidence>
<dbReference type="GO" id="GO:0016787">
    <property type="term" value="F:hydrolase activity"/>
    <property type="evidence" value="ECO:0007669"/>
    <property type="project" value="UniProtKB-KW"/>
</dbReference>
<comment type="subcellular location">
    <subcellularLocation>
        <location evidence="2">Nucleus</location>
    </subcellularLocation>
</comment>
<evidence type="ECO:0000256" key="6">
    <source>
        <dbReference type="ARBA" id="ARBA00022705"/>
    </source>
</evidence>
<feature type="compositionally biased region" description="Low complexity" evidence="21">
    <location>
        <begin position="212"/>
        <end position="223"/>
    </location>
</feature>
<dbReference type="OrthoDB" id="6513042at2759"/>
<feature type="compositionally biased region" description="Basic and acidic residues" evidence="21">
    <location>
        <begin position="538"/>
        <end position="555"/>
    </location>
</feature>
<dbReference type="GO" id="GO:0006281">
    <property type="term" value="P:DNA repair"/>
    <property type="evidence" value="ECO:0007669"/>
    <property type="project" value="UniProtKB-KW"/>
</dbReference>
<evidence type="ECO:0000256" key="9">
    <source>
        <dbReference type="ARBA" id="ARBA00022741"/>
    </source>
</evidence>
<evidence type="ECO:0000256" key="8">
    <source>
        <dbReference type="ARBA" id="ARBA00022723"/>
    </source>
</evidence>
<feature type="domain" description="DNA2/NAM7 helicase helicase" evidence="24">
    <location>
        <begin position="1452"/>
        <end position="1518"/>
    </location>
</feature>
<dbReference type="FunFam" id="3.40.50.300:FF:001170">
    <property type="entry name" value="DNA replication helicase Dna2"/>
    <property type="match status" value="1"/>
</dbReference>
<dbReference type="Pfam" id="PF13087">
    <property type="entry name" value="AAA_12"/>
    <property type="match status" value="1"/>
</dbReference>
<dbReference type="InterPro" id="IPR050534">
    <property type="entry name" value="Coronavir_polyprotein_1ab"/>
</dbReference>
<feature type="region of interest" description="Disordered" evidence="21">
    <location>
        <begin position="301"/>
        <end position="327"/>
    </location>
</feature>
<gene>
    <name evidence="26" type="ORF">SPBR_00015</name>
</gene>
<keyword evidence="18" id="KW-0539">Nucleus</keyword>
<evidence type="ECO:0000256" key="12">
    <source>
        <dbReference type="ARBA" id="ARBA00022806"/>
    </source>
</evidence>
<dbReference type="InterPro" id="IPR022765">
    <property type="entry name" value="Dna2/Cas4_DUF83"/>
</dbReference>
<feature type="compositionally biased region" description="Polar residues" evidence="21">
    <location>
        <begin position="169"/>
        <end position="181"/>
    </location>
</feature>
<keyword evidence="6" id="KW-0235">DNA replication</keyword>
<sequence>MLHPPQHALPHADLTRPTNPASRPTNAAWRVRCFVQRALLPYMNRPYKHYGNRPWNRVSHAPRPNPPPYPPPLPLPPPPPIEVSETTKNKLKKFQFREKKKKTAKAKTAAEKSVDVDKPVINAANTKGDPVQAIEVDEIQAAAMAPDTASKKASQKAGRRDSQRDSRKGSQPRQASQTKPSSIRPGDAASVATSTPPDLDKENAIAKDGKDGTTNGATASATGDLPSTQPSKITPTVAATPEFLSIHVRTPRARFAWQELVGTPDTPKIRESLGISPDAKLSWVTGQNHDPSPVAAAVAAAKQKQGTKRPRSCSPPSSPTNSRSKRVAENVQKFKEVMASATTANLALEARFPQRRNGLARHRTEVGRLTVRSETPGADSSRIGLERPANQPAANGPSPRTAAGLRRSMSCNTLTTPTTKRRKTDGNDLGAAPSPRGTIPQPRQPSVPQESRPPSRQQVSAPPPPSRQEEALAEDELADQVDTVDMVDAEPPVRPASPVSLHRLSLTVNDDASREKDPSIPDTESNGKPATTEPTETTDAREMTKWTETKTKDNVSDYGNDVFDDFDDLDDNLFDDDMLAEIDASLAPPKRSDTETKVVAARMADTGAEDEFGDLGDGLDDDVFTAVAAAENATTKKNQQQQPIDLTSSIPRADDTVDTNAAYTKPAPAAAPSAQPGVADMEDMFGGDDFGEDFDFEAAELAATQAASRAGPASTAVTPWANTQSSSHKRKAIQRYLVTNVLISSYHDERERLCQEKILVVQADGDRSGSMRAVHLRGDWFDTPAAVKAYVHVLGEFDATGMCVVDNDHGMLILHPDQLVSATNVAESFDCTRRAVLKDRVKSASDASPPLVYGTLLHEIFQEALMSNQWTGPFLRTAIDSAIQKHLEDLYIVKLDVPTAREYLLTRTRELQCWAELFVAPKPKPGANAAGRNGEKVNMCVSKLLDVEEHVWSPMYGLKGNIDATVQVTMNAGSDSKTLTVPFELKTGRNATAAHQAQTVLYNLLLSDRYDIEIVYGILYYTENSQMMRIPAVRNELRHMIMKRNELACHIRESSVQLPDMLRNRNACGRCFAQTSCFVYHKLADEGTAETSGMGDKFNEIVGHLTPKHRDFFLKWEDLLTKEEMVGLKVRRELWTMVSAEREKLGRCFADVIIEQGSAYEEAGSSKVNRFHYTLVKEHPTPGFSFMDSQLAVGDPIVVSDEDGHFALAIGFVMAIRKQRMDVAVDRRLHNARIREAGFNEKMNQVFAGIMEAGAGPRKRIGIEENYGGRSRLGNDRNGSNNAHAVRYRVDKDEFSQGMSTVRNNIVQIMAGHRVGLREIRQLVVDLVPPRFKAAPTQYVLDDGDGTDALNVDQKRAIAKVMSAQDYALVLGMPGTGKTTTIAHIIRALVSQGKSVLLTSYTHTAVDNILLKLRHAQTPILRLGAPSKVHPDVRDFAILAAEPKASLEDIRAAWHDTPIVATSCLGIGHALFNERMFDYCIVDEASQITLPICLGPIRMARTFVLVGDHNQLPPLVQNEEARVGGLDISLFKLLSDTHPDSVVNLEHQYRMSEDIMALSNTLIYQGRLKCGTEALRTRTLHVPDMARLHQHHHNASSMARLTPGSSFCAMGGSAACWLRDLVRPETRVAFVNTDSIDGSREEAKGNRIVNPCEARLVTQLVEALLTVGVPASEIGVMTHYRSQLALLKHQLRGVKARGSDIEMHTADRFQGRDKEVIVLSLVRSNESCSIGDLLKDWRRVNVAFTRAKTKLLVVGSRSTLQGTGCVERDRKDKKERMDRDLHNGETGEEMLARFVRLMEERRWIYDLPADALDNHLFEELPATQAASASLGASLGAEKGMMGYGGGARFPGKDDNYNQTTRSVPPQPVARIQAQKPFKKVGPATAKPPSRQGIVPSAGKENARPGLLQPGKRVGRDKEALLKGRPVLQGILNDMMGGKHPT</sequence>
<dbReference type="Pfam" id="PF13086">
    <property type="entry name" value="AAA_11"/>
    <property type="match status" value="2"/>
</dbReference>
<dbReference type="GO" id="GO:0006260">
    <property type="term" value="P:DNA replication"/>
    <property type="evidence" value="ECO:0007669"/>
    <property type="project" value="UniProtKB-KW"/>
</dbReference>
<dbReference type="Pfam" id="PF08696">
    <property type="entry name" value="Dna2"/>
    <property type="match status" value="1"/>
</dbReference>
<evidence type="ECO:0000259" key="24">
    <source>
        <dbReference type="Pfam" id="PF13086"/>
    </source>
</evidence>
<evidence type="ECO:0000256" key="18">
    <source>
        <dbReference type="ARBA" id="ARBA00023242"/>
    </source>
</evidence>
<comment type="catalytic activity">
    <reaction evidence="20">
        <text>ATP + H2O = ADP + phosphate + H(+)</text>
        <dbReference type="Rhea" id="RHEA:13065"/>
        <dbReference type="ChEBI" id="CHEBI:15377"/>
        <dbReference type="ChEBI" id="CHEBI:15378"/>
        <dbReference type="ChEBI" id="CHEBI:30616"/>
        <dbReference type="ChEBI" id="CHEBI:43474"/>
        <dbReference type="ChEBI" id="CHEBI:456216"/>
        <dbReference type="EC" id="3.6.4.12"/>
    </reaction>
</comment>
<evidence type="ECO:0000259" key="25">
    <source>
        <dbReference type="Pfam" id="PF13087"/>
    </source>
</evidence>
<dbReference type="PANTHER" id="PTHR43788:SF8">
    <property type="entry name" value="DNA-BINDING PROTEIN SMUBP-2"/>
    <property type="match status" value="1"/>
</dbReference>
<organism evidence="26 27">
    <name type="scientific">Sporothrix brasiliensis 5110</name>
    <dbReference type="NCBI Taxonomy" id="1398154"/>
    <lineage>
        <taxon>Eukaryota</taxon>
        <taxon>Fungi</taxon>
        <taxon>Dikarya</taxon>
        <taxon>Ascomycota</taxon>
        <taxon>Pezizomycotina</taxon>
        <taxon>Sordariomycetes</taxon>
        <taxon>Sordariomycetidae</taxon>
        <taxon>Ophiostomatales</taxon>
        <taxon>Ophiostomataceae</taxon>
        <taxon>Sporothrix</taxon>
    </lineage>
</organism>
<feature type="region of interest" description="Disordered" evidence="21">
    <location>
        <begin position="359"/>
        <end position="558"/>
    </location>
</feature>
<keyword evidence="8" id="KW-0479">Metal-binding</keyword>
<evidence type="ECO:0000256" key="5">
    <source>
        <dbReference type="ARBA" id="ARBA00022485"/>
    </source>
</evidence>
<keyword evidence="27" id="KW-1185">Reference proteome</keyword>
<feature type="compositionally biased region" description="Basic and acidic residues" evidence="21">
    <location>
        <begin position="158"/>
        <end position="168"/>
    </location>
</feature>
<keyword evidence="14" id="KW-0408">Iron</keyword>
<keyword evidence="15" id="KW-0411">Iron-sulfur</keyword>
<evidence type="ECO:0000256" key="11">
    <source>
        <dbReference type="ARBA" id="ARBA00022801"/>
    </source>
</evidence>
<feature type="region of interest" description="Disordered" evidence="21">
    <location>
        <begin position="1875"/>
        <end position="1921"/>
    </location>
</feature>
<dbReference type="InterPro" id="IPR014808">
    <property type="entry name" value="DNA_replication_fac_Dna2_N"/>
</dbReference>
<evidence type="ECO:0000256" key="16">
    <source>
        <dbReference type="ARBA" id="ARBA00023125"/>
    </source>
</evidence>
<evidence type="ECO:0000256" key="14">
    <source>
        <dbReference type="ARBA" id="ARBA00023004"/>
    </source>
</evidence>
<feature type="compositionally biased region" description="Polar residues" evidence="21">
    <location>
        <begin position="444"/>
        <end position="460"/>
    </location>
</feature>
<keyword evidence="13" id="KW-0067">ATP-binding</keyword>
<evidence type="ECO:0000256" key="17">
    <source>
        <dbReference type="ARBA" id="ARBA00023204"/>
    </source>
</evidence>
<feature type="compositionally biased region" description="Polar residues" evidence="21">
    <location>
        <begin position="225"/>
        <end position="234"/>
    </location>
</feature>
<dbReference type="SUPFAM" id="SSF52540">
    <property type="entry name" value="P-loop containing nucleoside triphosphate hydrolases"/>
    <property type="match status" value="1"/>
</dbReference>
<evidence type="ECO:0000256" key="21">
    <source>
        <dbReference type="SAM" id="MobiDB-lite"/>
    </source>
</evidence>
<keyword evidence="17" id="KW-0234">DNA repair</keyword>
<evidence type="ECO:0000256" key="20">
    <source>
        <dbReference type="ARBA" id="ARBA00047995"/>
    </source>
</evidence>
<evidence type="ECO:0000313" key="27">
    <source>
        <dbReference type="Proteomes" id="UP000031575"/>
    </source>
</evidence>
<dbReference type="GO" id="GO:0003677">
    <property type="term" value="F:DNA binding"/>
    <property type="evidence" value="ECO:0007669"/>
    <property type="project" value="UniProtKB-KW"/>
</dbReference>
<dbReference type="VEuPathDB" id="FungiDB:SPBR_00015"/>
<dbReference type="GeneID" id="63673257"/>
<evidence type="ECO:0000256" key="4">
    <source>
        <dbReference type="ARBA" id="ARBA00012551"/>
    </source>
</evidence>
<comment type="caution">
    <text evidence="26">The sequence shown here is derived from an EMBL/GenBank/DDBJ whole genome shotgun (WGS) entry which is preliminary data.</text>
</comment>
<dbReference type="Gene3D" id="3.90.320.10">
    <property type="match status" value="1"/>
</dbReference>
<name>A0A0C2IZ60_9PEZI</name>
<comment type="similarity">
    <text evidence="3">Belongs to the DNA2/NAM7 helicase family.</text>
</comment>
<feature type="compositionally biased region" description="Low complexity" evidence="21">
    <location>
        <begin position="312"/>
        <end position="322"/>
    </location>
</feature>
<feature type="domain" description="DNA2/NAM7 helicase-like C-terminal" evidence="25">
    <location>
        <begin position="1526"/>
        <end position="1757"/>
    </location>
</feature>
<keyword evidence="9" id="KW-0547">Nucleotide-binding</keyword>
<dbReference type="GO" id="GO:0046872">
    <property type="term" value="F:metal ion binding"/>
    <property type="evidence" value="ECO:0007669"/>
    <property type="project" value="UniProtKB-KW"/>
</dbReference>
<evidence type="ECO:0000259" key="22">
    <source>
        <dbReference type="Pfam" id="PF01930"/>
    </source>
</evidence>
<evidence type="ECO:0000256" key="10">
    <source>
        <dbReference type="ARBA" id="ARBA00022763"/>
    </source>
</evidence>
<dbReference type="CDD" id="cd18041">
    <property type="entry name" value="DEXXQc_DNA2"/>
    <property type="match status" value="1"/>
</dbReference>
<keyword evidence="5" id="KW-0004">4Fe-4S</keyword>
<dbReference type="GO" id="GO:0043139">
    <property type="term" value="F:5'-3' DNA helicase activity"/>
    <property type="evidence" value="ECO:0007669"/>
    <property type="project" value="TreeGrafter"/>
</dbReference>
<feature type="region of interest" description="Disordered" evidence="21">
    <location>
        <begin position="61"/>
        <end position="113"/>
    </location>
</feature>
<comment type="cofactor">
    <cofactor evidence="1">
        <name>[4Fe-4S] cluster</name>
        <dbReference type="ChEBI" id="CHEBI:49883"/>
    </cofactor>
</comment>
<protein>
    <recommendedName>
        <fullName evidence="4">DNA helicase</fullName>
        <ecNumber evidence="4">3.6.4.12</ecNumber>
    </recommendedName>
</protein>
<dbReference type="RefSeq" id="XP_040618277.1">
    <property type="nucleotide sequence ID" value="XM_040758336.1"/>
</dbReference>
<dbReference type="PANTHER" id="PTHR43788">
    <property type="entry name" value="DNA2/NAM7 HELICASE FAMILY MEMBER"/>
    <property type="match status" value="1"/>
</dbReference>
<feature type="compositionally biased region" description="Basic and acidic residues" evidence="21">
    <location>
        <begin position="198"/>
        <end position="211"/>
    </location>
</feature>
<feature type="domain" description="DNA replication factor Dna2 N-terminal" evidence="23">
    <location>
        <begin position="767"/>
        <end position="968"/>
    </location>
</feature>
<dbReference type="InterPro" id="IPR026851">
    <property type="entry name" value="Dna2/JHS1_DEXXQ-box"/>
</dbReference>
<dbReference type="GO" id="GO:0005524">
    <property type="term" value="F:ATP binding"/>
    <property type="evidence" value="ECO:0007669"/>
    <property type="project" value="UniProtKB-KW"/>
</dbReference>
<feature type="compositionally biased region" description="Pro residues" evidence="21">
    <location>
        <begin position="63"/>
        <end position="81"/>
    </location>
</feature>
<dbReference type="EMBL" id="AWTV01000008">
    <property type="protein sequence ID" value="KIH90267.1"/>
    <property type="molecule type" value="Genomic_DNA"/>
</dbReference>
<dbReference type="Gene3D" id="3.40.50.300">
    <property type="entry name" value="P-loop containing nucleotide triphosphate hydrolases"/>
    <property type="match status" value="2"/>
</dbReference>
<dbReference type="GO" id="GO:0005634">
    <property type="term" value="C:nucleus"/>
    <property type="evidence" value="ECO:0007669"/>
    <property type="project" value="UniProtKB-SubCell"/>
</dbReference>